<evidence type="ECO:0000313" key="4">
    <source>
        <dbReference type="Proteomes" id="UP000070168"/>
    </source>
</evidence>
<gene>
    <name evidence="3" type="ORF">PGRI_085260</name>
</gene>
<dbReference type="OrthoDB" id="4363568at2759"/>
<proteinExistence type="predicted"/>
<evidence type="ECO:0000256" key="2">
    <source>
        <dbReference type="SAM" id="SignalP"/>
    </source>
</evidence>
<dbReference type="RefSeq" id="XP_040650778.1">
    <property type="nucleotide sequence ID" value="XM_040796240.1"/>
</dbReference>
<feature type="chain" id="PRO_5007800799" evidence="2">
    <location>
        <begin position="17"/>
        <end position="245"/>
    </location>
</feature>
<feature type="region of interest" description="Disordered" evidence="1">
    <location>
        <begin position="225"/>
        <end position="245"/>
    </location>
</feature>
<evidence type="ECO:0000256" key="1">
    <source>
        <dbReference type="SAM" id="MobiDB-lite"/>
    </source>
</evidence>
<accession>A0A135LTG2</accession>
<keyword evidence="2" id="KW-0732">Signal</keyword>
<keyword evidence="4" id="KW-1185">Reference proteome</keyword>
<dbReference type="EMBL" id="LHQR01000027">
    <property type="protein sequence ID" value="KXG52242.1"/>
    <property type="molecule type" value="Genomic_DNA"/>
</dbReference>
<reference evidence="3 4" key="1">
    <citation type="journal article" date="2016" name="BMC Genomics">
        <title>Genome sequencing and secondary metabolism of the postharvest pathogen Penicillium griseofulvum.</title>
        <authorList>
            <person name="Banani H."/>
            <person name="Marcet-Houben M."/>
            <person name="Ballester A.R."/>
            <person name="Abbruscato P."/>
            <person name="Gonzalez-Candelas L."/>
            <person name="Gabaldon T."/>
            <person name="Spadaro D."/>
        </authorList>
    </citation>
    <scope>NUCLEOTIDE SEQUENCE [LARGE SCALE GENOMIC DNA]</scope>
    <source>
        <strain evidence="3 4">PG3</strain>
    </source>
</reference>
<protein>
    <submittedName>
        <fullName evidence="3">Uncharacterized protein</fullName>
    </submittedName>
</protein>
<dbReference type="GeneID" id="63711540"/>
<dbReference type="Proteomes" id="UP000070168">
    <property type="component" value="Unassembled WGS sequence"/>
</dbReference>
<evidence type="ECO:0000313" key="3">
    <source>
        <dbReference type="EMBL" id="KXG52242.1"/>
    </source>
</evidence>
<feature type="signal peptide" evidence="2">
    <location>
        <begin position="1"/>
        <end position="16"/>
    </location>
</feature>
<dbReference type="Pfam" id="PF13668">
    <property type="entry name" value="Ferritin_2"/>
    <property type="match status" value="1"/>
</dbReference>
<dbReference type="AlphaFoldDB" id="A0A135LTG2"/>
<dbReference type="OMA" id="TAHAYYI"/>
<comment type="caution">
    <text evidence="3">The sequence shown here is derived from an EMBL/GenBank/DDBJ whole genome shotgun (WGS) entry which is preliminary data.</text>
</comment>
<feature type="compositionally biased region" description="Polar residues" evidence="1">
    <location>
        <begin position="225"/>
        <end position="238"/>
    </location>
</feature>
<name>A0A135LTG2_PENPA</name>
<sequence length="245" mass="25272">MRFFNIVSLLAGVTSAATATSSASNAASTCSPSSSDAKVLEFAWGISQFIGGYYNSTVNSTFGSSNNATLQAYQKILFGLEKDNTLSTQAVEKVGAKAPGFSKPQCDFTFPQVNTTQAWATYAYRFEETVTGAFIGLAGYTESPEVSFLMARLAAEHSAHTALIGSRVNSTMFAANSSSLVAAYGPAQVLSTRNQTGSLGQYLGGCLTAPVSRCGPLKIGPLAATPSSSGVASSTGMATSAAKKN</sequence>
<organism evidence="3 4">
    <name type="scientific">Penicillium patulum</name>
    <name type="common">Penicillium griseofulvum</name>
    <dbReference type="NCBI Taxonomy" id="5078"/>
    <lineage>
        <taxon>Eukaryota</taxon>
        <taxon>Fungi</taxon>
        <taxon>Dikarya</taxon>
        <taxon>Ascomycota</taxon>
        <taxon>Pezizomycotina</taxon>
        <taxon>Eurotiomycetes</taxon>
        <taxon>Eurotiomycetidae</taxon>
        <taxon>Eurotiales</taxon>
        <taxon>Aspergillaceae</taxon>
        <taxon>Penicillium</taxon>
    </lineage>
</organism>